<organism evidence="1 2">
    <name type="scientific">Bacillus mesophilus</name>
    <dbReference type="NCBI Taxonomy" id="1808955"/>
    <lineage>
        <taxon>Bacteria</taxon>
        <taxon>Bacillati</taxon>
        <taxon>Bacillota</taxon>
        <taxon>Bacilli</taxon>
        <taxon>Bacillales</taxon>
        <taxon>Bacillaceae</taxon>
        <taxon>Bacillus</taxon>
    </lineage>
</organism>
<dbReference type="EMBL" id="JAAIWM010000001">
    <property type="protein sequence ID" value="NEY70492.1"/>
    <property type="molecule type" value="Genomic_DNA"/>
</dbReference>
<dbReference type="AlphaFoldDB" id="A0A6M0Q2R9"/>
<sequence length="64" mass="7656">MTPEEIEHILDKLRNRELEEYFVTKDVFLAFRELLVKQNDFKHFRGIAQHGGAVVYTYTEEPRS</sequence>
<comment type="caution">
    <text evidence="1">The sequence shown here is derived from an EMBL/GenBank/DDBJ whole genome shotgun (WGS) entry which is preliminary data.</text>
</comment>
<reference evidence="1 2" key="1">
    <citation type="submission" date="2020-02" db="EMBL/GenBank/DDBJ databases">
        <title>Bacillus aquiflavi sp. nov., isolated from yellow water of strong flavor Chinese baijiu in Yibin region of China.</title>
        <authorList>
            <person name="Xie J."/>
        </authorList>
    </citation>
    <scope>NUCLEOTIDE SEQUENCE [LARGE SCALE GENOMIC DNA]</scope>
    <source>
        <strain evidence="1 2">SA4</strain>
    </source>
</reference>
<accession>A0A6M0Q2R9</accession>
<evidence type="ECO:0000313" key="1">
    <source>
        <dbReference type="EMBL" id="NEY70492.1"/>
    </source>
</evidence>
<name>A0A6M0Q2R9_9BACI</name>
<gene>
    <name evidence="1" type="ORF">G4D63_01940</name>
</gene>
<dbReference type="Proteomes" id="UP000481043">
    <property type="component" value="Unassembled WGS sequence"/>
</dbReference>
<dbReference type="RefSeq" id="WP_163177145.1">
    <property type="nucleotide sequence ID" value="NZ_JAAIWM010000001.1"/>
</dbReference>
<evidence type="ECO:0000313" key="2">
    <source>
        <dbReference type="Proteomes" id="UP000481043"/>
    </source>
</evidence>
<proteinExistence type="predicted"/>
<keyword evidence="2" id="KW-1185">Reference proteome</keyword>
<protein>
    <submittedName>
        <fullName evidence="1">Abortive phage infection protein</fullName>
    </submittedName>
</protein>